<dbReference type="PANTHER" id="PTHR48051:SF44">
    <property type="entry name" value="LEUCINE RICH REPEATS AND CALPONIN HOMOLOGY DOMAIN CONTAINING 3"/>
    <property type="match status" value="1"/>
</dbReference>
<dbReference type="SMART" id="SM00364">
    <property type="entry name" value="LRR_BAC"/>
    <property type="match status" value="4"/>
</dbReference>
<evidence type="ECO:0000256" key="1">
    <source>
        <dbReference type="ARBA" id="ARBA00022614"/>
    </source>
</evidence>
<dbReference type="PROSITE" id="PS51450">
    <property type="entry name" value="LRR"/>
    <property type="match status" value="2"/>
</dbReference>
<keyword evidence="2" id="KW-0677">Repeat</keyword>
<dbReference type="InterPro" id="IPR003591">
    <property type="entry name" value="Leu-rich_rpt_typical-subtyp"/>
</dbReference>
<keyword evidence="6" id="KW-1185">Reference proteome</keyword>
<dbReference type="Pfam" id="PF13855">
    <property type="entry name" value="LRR_8"/>
    <property type="match status" value="2"/>
</dbReference>
<name>A0AA35KDG0_9SAUR</name>
<dbReference type="SMART" id="SM00369">
    <property type="entry name" value="LRR_TYP"/>
    <property type="match status" value="5"/>
</dbReference>
<dbReference type="PROSITE" id="PS50021">
    <property type="entry name" value="CH"/>
    <property type="match status" value="1"/>
</dbReference>
<proteinExistence type="predicted"/>
<protein>
    <submittedName>
        <fullName evidence="5">Complex LRCH3 isoform X3</fullName>
    </submittedName>
</protein>
<dbReference type="InterPro" id="IPR032675">
    <property type="entry name" value="LRR_dom_sf"/>
</dbReference>
<feature type="compositionally biased region" description="Basic and acidic residues" evidence="3">
    <location>
        <begin position="417"/>
        <end position="442"/>
    </location>
</feature>
<keyword evidence="1" id="KW-0433">Leucine-rich repeat</keyword>
<dbReference type="FunFam" id="3.80.10.10:FF:000007">
    <property type="entry name" value="Leucine-rich repeat and calponin homology domain-containing protein 1 isoform 3"/>
    <property type="match status" value="1"/>
</dbReference>
<evidence type="ECO:0000256" key="3">
    <source>
        <dbReference type="SAM" id="MobiDB-lite"/>
    </source>
</evidence>
<dbReference type="Proteomes" id="UP001178461">
    <property type="component" value="Chromosome 5"/>
</dbReference>
<organism evidence="5 6">
    <name type="scientific">Podarcis lilfordi</name>
    <name type="common">Lilford's wall lizard</name>
    <dbReference type="NCBI Taxonomy" id="74358"/>
    <lineage>
        <taxon>Eukaryota</taxon>
        <taxon>Metazoa</taxon>
        <taxon>Chordata</taxon>
        <taxon>Craniata</taxon>
        <taxon>Vertebrata</taxon>
        <taxon>Euteleostomi</taxon>
        <taxon>Lepidosauria</taxon>
        <taxon>Squamata</taxon>
        <taxon>Bifurcata</taxon>
        <taxon>Unidentata</taxon>
        <taxon>Episquamata</taxon>
        <taxon>Laterata</taxon>
        <taxon>Lacertibaenia</taxon>
        <taxon>Lacertidae</taxon>
        <taxon>Podarcis</taxon>
    </lineage>
</organism>
<accession>A0AA35KDG0</accession>
<feature type="region of interest" description="Disordered" evidence="3">
    <location>
        <begin position="535"/>
        <end position="561"/>
    </location>
</feature>
<feature type="region of interest" description="Disordered" evidence="3">
    <location>
        <begin position="403"/>
        <end position="442"/>
    </location>
</feature>
<dbReference type="SMART" id="SM00033">
    <property type="entry name" value="CH"/>
    <property type="match status" value="1"/>
</dbReference>
<dbReference type="SUPFAM" id="SSF47576">
    <property type="entry name" value="Calponin-homology domain, CH-domain"/>
    <property type="match status" value="1"/>
</dbReference>
<gene>
    <name evidence="5" type="ORF">PODLI_1B015406</name>
</gene>
<feature type="compositionally biased region" description="Low complexity" evidence="3">
    <location>
        <begin position="653"/>
        <end position="667"/>
    </location>
</feature>
<dbReference type="InterPro" id="IPR050216">
    <property type="entry name" value="LRR_domain-containing"/>
</dbReference>
<dbReference type="InterPro" id="IPR036872">
    <property type="entry name" value="CH_dom_sf"/>
</dbReference>
<feature type="region of interest" description="Disordered" evidence="3">
    <location>
        <begin position="793"/>
        <end position="814"/>
    </location>
</feature>
<dbReference type="GO" id="GO:0005737">
    <property type="term" value="C:cytoplasm"/>
    <property type="evidence" value="ECO:0007669"/>
    <property type="project" value="TreeGrafter"/>
</dbReference>
<sequence length="814" mass="89321">MAAAVLAAAAASEGGGGGAGGGSSGCSGGVSGALMPGGGGGGGGGLGSGGGGGAAASSAGPSSWTRSLERALEEAAASGALSLSGRKLRDYPRGSAASHDLSDTTQADLSRNRLSELPAETCLFVSLESLNLYQNCIRYIPEAILNLQSLTFLNISRNQLSTLPVHLCSLPLKVLIASNNKLVSLPEEIGQLRHLMELDVSCNEIQTVPSQIGSLYSLRDLNLRRNHLVHLPEELAELPLIRLDFSCNKITTIPVCYRNLRHLQTITLDNNPLQSPPAQICIKGKVHIFKYLNMEACKVAPDLPDYDRRPMGFGSCHEELYSSRPYGALDSGFNSVDSGDKRWSGNEPTDEFSDLPLRVAEITKEQRLRRESQYQEHRGSMVVTNGGVEHDLDQIDFIDSCVTEEEEEEGSPVKPTPTREFHRSEDARRYLHHNRDGDELRRPESLSLTHDRDRQQLLRNCLDRAERGSGDSSCLLLLSGTHNQVSHSDADLHKRREHLVERTRREAQLAALQYEEEKMRTKQIQREAVLDFVKQKASQSPQKQSPLDSECPFPSRRSQHTDDSALLVNGFEPILVFEIDSNTNTIKRRPGTLNQSDDRSTISPNSPTAQTVHLSAPYPGPAVAAAPPSYRNPPQRPESFLFRNVARDEVSKAAASLPSSASTPANSTEDHSENHSSKLQEEEVELIEQLRKKIESRLKVSLPSDLGAALTDGVVLCHLANHVRPRSVPSIHVPSPAVPKLTMAKCRRNVENFLEACRKIGVPQERLCLPLHILEERGLTRVAETVQALLERAPPKQHHHQQQQQQQQNQLAAV</sequence>
<dbReference type="PANTHER" id="PTHR48051">
    <property type="match status" value="1"/>
</dbReference>
<evidence type="ECO:0000313" key="5">
    <source>
        <dbReference type="EMBL" id="CAI5776100.1"/>
    </source>
</evidence>
<feature type="compositionally biased region" description="Low complexity" evidence="3">
    <location>
        <begin position="802"/>
        <end position="814"/>
    </location>
</feature>
<feature type="compositionally biased region" description="Basic and acidic residues" evidence="3">
    <location>
        <begin position="668"/>
        <end position="681"/>
    </location>
</feature>
<feature type="compositionally biased region" description="Polar residues" evidence="3">
    <location>
        <begin position="601"/>
        <end position="613"/>
    </location>
</feature>
<evidence type="ECO:0000256" key="2">
    <source>
        <dbReference type="ARBA" id="ARBA00022737"/>
    </source>
</evidence>
<dbReference type="Gene3D" id="3.80.10.10">
    <property type="entry name" value="Ribonuclease Inhibitor"/>
    <property type="match status" value="1"/>
</dbReference>
<evidence type="ECO:0000313" key="6">
    <source>
        <dbReference type="Proteomes" id="UP001178461"/>
    </source>
</evidence>
<dbReference type="SUPFAM" id="SSF52058">
    <property type="entry name" value="L domain-like"/>
    <property type="match status" value="1"/>
</dbReference>
<feature type="compositionally biased region" description="Gly residues" evidence="3">
    <location>
        <begin position="13"/>
        <end position="54"/>
    </location>
</feature>
<dbReference type="InterPro" id="IPR001611">
    <property type="entry name" value="Leu-rich_rpt"/>
</dbReference>
<feature type="region of interest" description="Disordered" evidence="3">
    <location>
        <begin position="652"/>
        <end position="684"/>
    </location>
</feature>
<reference evidence="5" key="1">
    <citation type="submission" date="2022-12" db="EMBL/GenBank/DDBJ databases">
        <authorList>
            <person name="Alioto T."/>
            <person name="Alioto T."/>
            <person name="Gomez Garrido J."/>
        </authorList>
    </citation>
    <scope>NUCLEOTIDE SEQUENCE</scope>
</reference>
<evidence type="ECO:0000259" key="4">
    <source>
        <dbReference type="PROSITE" id="PS50021"/>
    </source>
</evidence>
<dbReference type="FunFam" id="1.10.418.10:FF:000021">
    <property type="entry name" value="Leucine-rich repeat and calponin homology domain-containing protein 1 isoform 3"/>
    <property type="match status" value="1"/>
</dbReference>
<feature type="compositionally biased region" description="Low complexity" evidence="3">
    <location>
        <begin position="535"/>
        <end position="546"/>
    </location>
</feature>
<dbReference type="AlphaFoldDB" id="A0AA35KDG0"/>
<dbReference type="InterPro" id="IPR001715">
    <property type="entry name" value="CH_dom"/>
</dbReference>
<dbReference type="EMBL" id="OX395130">
    <property type="protein sequence ID" value="CAI5776100.1"/>
    <property type="molecule type" value="Genomic_DNA"/>
</dbReference>
<dbReference type="Gene3D" id="1.10.418.10">
    <property type="entry name" value="Calponin-like domain"/>
    <property type="match status" value="1"/>
</dbReference>
<feature type="region of interest" description="Disordered" evidence="3">
    <location>
        <begin position="12"/>
        <end position="62"/>
    </location>
</feature>
<feature type="domain" description="Calponin-homology (CH)" evidence="4">
    <location>
        <begin position="680"/>
        <end position="794"/>
    </location>
</feature>
<feature type="region of interest" description="Disordered" evidence="3">
    <location>
        <begin position="585"/>
        <end position="613"/>
    </location>
</feature>
<dbReference type="Pfam" id="PF00307">
    <property type="entry name" value="CH"/>
    <property type="match status" value="1"/>
</dbReference>